<dbReference type="GO" id="GO:0070095">
    <property type="term" value="F:fructose-6-phosphate binding"/>
    <property type="evidence" value="ECO:0007669"/>
    <property type="project" value="TreeGrafter"/>
</dbReference>
<comment type="pathway">
    <text evidence="4 15">Carbohydrate degradation; glycolysis; D-glyceraldehyde 3-phosphate and glycerone phosphate from D-glucose: step 3/4.</text>
</comment>
<dbReference type="NCBIfam" id="NF002872">
    <property type="entry name" value="PRK03202.1"/>
    <property type="match status" value="1"/>
</dbReference>
<keyword evidence="6 15" id="KW-0021">Allosteric enzyme</keyword>
<evidence type="ECO:0000256" key="13">
    <source>
        <dbReference type="ARBA" id="ARBA00023152"/>
    </source>
</evidence>
<dbReference type="GO" id="GO:0005945">
    <property type="term" value="C:6-phosphofructokinase complex"/>
    <property type="evidence" value="ECO:0007669"/>
    <property type="project" value="TreeGrafter"/>
</dbReference>
<reference evidence="18" key="1">
    <citation type="journal article" date="2013" name="Genome Announc.">
        <title>Complete genome sequence of Mycoplasma cynos strain C142.</title>
        <authorList>
            <person name="Walker C.A."/>
            <person name="Mannering S.A."/>
            <person name="Shields S."/>
            <person name="Blake D.P."/>
            <person name="Brownlie J."/>
        </authorList>
    </citation>
    <scope>NUCLEOTIDE SEQUENCE [LARGE SCALE GENOMIC DNA]</scope>
    <source>
        <strain evidence="18">C142</strain>
    </source>
</reference>
<dbReference type="GO" id="GO:0046872">
    <property type="term" value="F:metal ion binding"/>
    <property type="evidence" value="ECO:0007669"/>
    <property type="project" value="UniProtKB-KW"/>
</dbReference>
<feature type="active site" description="Proton acceptor" evidence="15">
    <location>
        <position position="137"/>
    </location>
</feature>
<keyword evidence="13 15" id="KW-0324">Glycolysis</keyword>
<evidence type="ECO:0000313" key="18">
    <source>
        <dbReference type="Proteomes" id="UP000010466"/>
    </source>
</evidence>
<evidence type="ECO:0000256" key="1">
    <source>
        <dbReference type="ARBA" id="ARBA00001946"/>
    </source>
</evidence>
<dbReference type="InterPro" id="IPR035966">
    <property type="entry name" value="PKF_sf"/>
</dbReference>
<dbReference type="GO" id="GO:0030388">
    <property type="term" value="P:fructose 1,6-bisphosphate metabolic process"/>
    <property type="evidence" value="ECO:0007669"/>
    <property type="project" value="TreeGrafter"/>
</dbReference>
<dbReference type="InterPro" id="IPR000023">
    <property type="entry name" value="Phosphofructokinase_dom"/>
</dbReference>
<dbReference type="EC" id="2.7.1.11" evidence="15"/>
<comment type="function">
    <text evidence="2 15">Catalyzes the phosphorylation of D-fructose 6-phosphate to fructose 1,6-bisphosphate by ATP, the first committing step of glycolysis.</text>
</comment>
<accession>L0RXM1</accession>
<organism evidence="17 18">
    <name type="scientific">Mycoplasmopsis cynos (strain C142)</name>
    <name type="common">Mycoplasma cynos</name>
    <dbReference type="NCBI Taxonomy" id="1246955"/>
    <lineage>
        <taxon>Bacteria</taxon>
        <taxon>Bacillati</taxon>
        <taxon>Mycoplasmatota</taxon>
        <taxon>Mycoplasmoidales</taxon>
        <taxon>Metamycoplasmataceae</taxon>
        <taxon>Mycoplasmopsis</taxon>
    </lineage>
</organism>
<keyword evidence="18" id="KW-1185">Reference proteome</keyword>
<keyword evidence="5 15" id="KW-0963">Cytoplasm</keyword>
<comment type="subcellular location">
    <subcellularLocation>
        <location evidence="3 15">Cytoplasm</location>
    </subcellularLocation>
</comment>
<feature type="binding site" description="in other chain" evidence="15">
    <location>
        <begin position="195"/>
        <end position="197"/>
    </location>
    <ligand>
        <name>ADP</name>
        <dbReference type="ChEBI" id="CHEBI:456216"/>
        <note>allosteric activator; ligand shared between dimeric partners</note>
    </ligand>
</feature>
<feature type="binding site" evidence="15">
    <location>
        <begin position="31"/>
        <end position="35"/>
    </location>
    <ligand>
        <name>ADP</name>
        <dbReference type="ChEBI" id="CHEBI:456216"/>
        <note>allosteric activator; ligand shared between dimeric partners</note>
    </ligand>
</feature>
<dbReference type="PRINTS" id="PR00476">
    <property type="entry name" value="PHFRCTKINASE"/>
</dbReference>
<dbReference type="UniPathway" id="UPA00109">
    <property type="reaction ID" value="UER00182"/>
</dbReference>
<evidence type="ECO:0000256" key="7">
    <source>
        <dbReference type="ARBA" id="ARBA00022679"/>
    </source>
</evidence>
<dbReference type="Proteomes" id="UP000010466">
    <property type="component" value="Chromosome"/>
</dbReference>
<gene>
    <name evidence="17" type="primary">MCYN0548</name>
    <name evidence="15" type="synonym">pfkA</name>
    <name evidence="17" type="ordered locus">MCYN_0548</name>
</gene>
<evidence type="ECO:0000259" key="16">
    <source>
        <dbReference type="Pfam" id="PF00365"/>
    </source>
</evidence>
<dbReference type="InterPro" id="IPR012828">
    <property type="entry name" value="PFKA_ATP_prok"/>
</dbReference>
<feature type="binding site" description="in other chain" evidence="15">
    <location>
        <position position="164"/>
    </location>
    <ligand>
        <name>ADP</name>
        <dbReference type="ChEBI" id="CHEBI:456216"/>
        <note>allosteric activator; ligand shared between dimeric partners</note>
    </ligand>
</feature>
<proteinExistence type="inferred from homology"/>
<dbReference type="HAMAP" id="MF_00339">
    <property type="entry name" value="Phosphofructokinase_I_B1"/>
    <property type="match status" value="1"/>
</dbReference>
<keyword evidence="12 15" id="KW-0460">Magnesium</keyword>
<dbReference type="STRING" id="1246955.MCYN_0548"/>
<dbReference type="Gene3D" id="3.40.50.450">
    <property type="match status" value="1"/>
</dbReference>
<keyword evidence="7 15" id="KW-0808">Transferase</keyword>
<protein>
    <recommendedName>
        <fullName evidence="15">ATP-dependent 6-phosphofructokinase</fullName>
        <shortName evidence="15">ATP-PFK</shortName>
        <shortName evidence="15">Phosphofructokinase</shortName>
        <ecNumber evidence="15">2.7.1.11</ecNumber>
    </recommendedName>
    <alternativeName>
        <fullName evidence="15">Phosphohexokinase</fullName>
    </alternativeName>
</protein>
<dbReference type="KEGG" id="mcy:MCYN_0548"/>
<dbReference type="AlphaFoldDB" id="L0RXM1"/>
<name>L0RXM1_MYCC1</name>
<evidence type="ECO:0000256" key="14">
    <source>
        <dbReference type="ARBA" id="ARBA00048070"/>
    </source>
</evidence>
<sequence length="335" mass="36626">MMQLNNLGEHMKKVAILTSGGDAPGMNNAIRAIAKHAKANNLEAYLVYEGYKGLYNDQIVNADSIDLDFYLNQGGTCIYSARFPEFKEPEVRKVALNNLKKRNIDALVVIGGDGSYKGAQLLHEAGLKTIGLPGTIDNDIASSDYTIGYDTALNTIVDAIDRIRDTARSHKRIMIVEVMGNGCGDLALYSGLATGAEIIVSSQYKLTHEEIAAKALELTKQPGRRSIVIVVSEKCYDIKQLEQDVQKATNWATRVNPLNHIQRGGKPTAQERILASLLGQKAIEYLLEGKSGLAIGIINNDIVGVPILEALSMDNLSKNKFVQKAIKFNKLNQIK</sequence>
<dbReference type="HOGENOM" id="CLU_020655_0_1_14"/>
<comment type="caution">
    <text evidence="15">Lacks conserved residue(s) required for the propagation of feature annotation.</text>
</comment>
<evidence type="ECO:0000256" key="6">
    <source>
        <dbReference type="ARBA" id="ARBA00022533"/>
    </source>
</evidence>
<feature type="domain" description="Phosphofructokinase" evidence="16">
    <location>
        <begin position="13"/>
        <end position="285"/>
    </location>
</feature>
<feature type="binding site" description="in other chain" evidence="15">
    <location>
        <position position="233"/>
    </location>
    <ligand>
        <name>substrate</name>
        <note>ligand shared between dimeric partners</note>
    </ligand>
</feature>
<dbReference type="PANTHER" id="PTHR13697:SF4">
    <property type="entry name" value="ATP-DEPENDENT 6-PHOSPHOFRUCTOKINASE"/>
    <property type="match status" value="1"/>
</dbReference>
<evidence type="ECO:0000256" key="4">
    <source>
        <dbReference type="ARBA" id="ARBA00004679"/>
    </source>
</evidence>
<dbReference type="EMBL" id="HF559394">
    <property type="protein sequence ID" value="CCP24280.1"/>
    <property type="molecule type" value="Genomic_DNA"/>
</dbReference>
<evidence type="ECO:0000256" key="9">
    <source>
        <dbReference type="ARBA" id="ARBA00022741"/>
    </source>
</evidence>
<dbReference type="GO" id="GO:0006002">
    <property type="term" value="P:fructose 6-phosphate metabolic process"/>
    <property type="evidence" value="ECO:0007669"/>
    <property type="project" value="UniProtKB-UniRule"/>
</dbReference>
<dbReference type="NCBIfam" id="TIGR02482">
    <property type="entry name" value="PFKA_ATP"/>
    <property type="match status" value="1"/>
</dbReference>
<comment type="catalytic activity">
    <reaction evidence="14 15">
        <text>beta-D-fructose 6-phosphate + ATP = beta-D-fructose 1,6-bisphosphate + ADP + H(+)</text>
        <dbReference type="Rhea" id="RHEA:16109"/>
        <dbReference type="ChEBI" id="CHEBI:15378"/>
        <dbReference type="ChEBI" id="CHEBI:30616"/>
        <dbReference type="ChEBI" id="CHEBI:32966"/>
        <dbReference type="ChEBI" id="CHEBI:57634"/>
        <dbReference type="ChEBI" id="CHEBI:456216"/>
        <dbReference type="EC" id="2.7.1.11"/>
    </reaction>
</comment>
<evidence type="ECO:0000256" key="3">
    <source>
        <dbReference type="ARBA" id="ARBA00004496"/>
    </source>
</evidence>
<dbReference type="GO" id="GO:0003872">
    <property type="term" value="F:6-phosphofructokinase activity"/>
    <property type="evidence" value="ECO:0007669"/>
    <property type="project" value="UniProtKB-UniRule"/>
</dbReference>
<dbReference type="SUPFAM" id="SSF53784">
    <property type="entry name" value="Phosphofructokinase"/>
    <property type="match status" value="1"/>
</dbReference>
<comment type="similarity">
    <text evidence="15">Belongs to the phosphofructokinase type A (PFKA) family. ATP-dependent PFK group I subfamily. Prokaryotic clade 'B1' sub-subfamily.</text>
</comment>
<dbReference type="FunFam" id="3.40.50.450:FF:000001">
    <property type="entry name" value="ATP-dependent 6-phosphofructokinase"/>
    <property type="match status" value="1"/>
</dbReference>
<feature type="binding site" evidence="15">
    <location>
        <position position="21"/>
    </location>
    <ligand>
        <name>ATP</name>
        <dbReference type="ChEBI" id="CHEBI:30616"/>
    </ligand>
</feature>
<dbReference type="GO" id="GO:0042802">
    <property type="term" value="F:identical protein binding"/>
    <property type="evidence" value="ECO:0007669"/>
    <property type="project" value="TreeGrafter"/>
</dbReference>
<feature type="binding site" evidence="15">
    <location>
        <position position="172"/>
    </location>
    <ligand>
        <name>substrate</name>
        <note>ligand shared between dimeric partners</note>
    </ligand>
</feature>
<evidence type="ECO:0000313" key="17">
    <source>
        <dbReference type="EMBL" id="CCP24280.1"/>
    </source>
</evidence>
<evidence type="ECO:0000256" key="2">
    <source>
        <dbReference type="ARBA" id="ARBA00002659"/>
    </source>
</evidence>
<feature type="binding site" evidence="15">
    <location>
        <position position="113"/>
    </location>
    <ligand>
        <name>Mg(2+)</name>
        <dbReference type="ChEBI" id="CHEBI:18420"/>
        <note>catalytic</note>
    </ligand>
</feature>
<feature type="binding site" description="in other chain" evidence="15">
    <location>
        <begin position="135"/>
        <end position="137"/>
    </location>
    <ligand>
        <name>substrate</name>
        <note>ligand shared between dimeric partners</note>
    </ligand>
</feature>
<dbReference type="InterPro" id="IPR012003">
    <property type="entry name" value="ATP_PFK_prok-type"/>
</dbReference>
<keyword evidence="8 15" id="KW-0479">Metal-binding</keyword>
<feature type="binding site" evidence="15">
    <location>
        <begin position="82"/>
        <end position="83"/>
    </location>
    <ligand>
        <name>ATP</name>
        <dbReference type="ChEBI" id="CHEBI:30616"/>
    </ligand>
</feature>
<comment type="cofactor">
    <cofactor evidence="1 15">
        <name>Mg(2+)</name>
        <dbReference type="ChEBI" id="CHEBI:18420"/>
    </cofactor>
</comment>
<dbReference type="GO" id="GO:0048029">
    <property type="term" value="F:monosaccharide binding"/>
    <property type="evidence" value="ECO:0007669"/>
    <property type="project" value="TreeGrafter"/>
</dbReference>
<dbReference type="FunFam" id="3.40.50.460:FF:000002">
    <property type="entry name" value="ATP-dependent 6-phosphofructokinase"/>
    <property type="match status" value="1"/>
</dbReference>
<feature type="binding site" evidence="15">
    <location>
        <begin position="112"/>
        <end position="115"/>
    </location>
    <ligand>
        <name>ATP</name>
        <dbReference type="ChEBI" id="CHEBI:30616"/>
    </ligand>
</feature>
<evidence type="ECO:0000256" key="15">
    <source>
        <dbReference type="HAMAP-Rule" id="MF_00339"/>
    </source>
</evidence>
<feature type="binding site" evidence="15">
    <location>
        <position position="254"/>
    </location>
    <ligand>
        <name>substrate</name>
        <note>ligand shared between dimeric partners</note>
    </ligand>
</feature>
<keyword evidence="9 15" id="KW-0547">Nucleotide-binding</keyword>
<evidence type="ECO:0000256" key="12">
    <source>
        <dbReference type="ARBA" id="ARBA00022842"/>
    </source>
</evidence>
<evidence type="ECO:0000256" key="8">
    <source>
        <dbReference type="ARBA" id="ARBA00022723"/>
    </source>
</evidence>
<evidence type="ECO:0000256" key="10">
    <source>
        <dbReference type="ARBA" id="ARBA00022777"/>
    </source>
</evidence>
<evidence type="ECO:0000256" key="11">
    <source>
        <dbReference type="ARBA" id="ARBA00022840"/>
    </source>
</evidence>
<dbReference type="Pfam" id="PF00365">
    <property type="entry name" value="PFK"/>
    <property type="match status" value="1"/>
</dbReference>
<feature type="binding site" description="in other chain" evidence="15">
    <location>
        <begin position="179"/>
        <end position="181"/>
    </location>
    <ligand>
        <name>substrate</name>
        <note>ligand shared between dimeric partners</note>
    </ligand>
</feature>
<evidence type="ECO:0000256" key="5">
    <source>
        <dbReference type="ARBA" id="ARBA00022490"/>
    </source>
</evidence>
<dbReference type="Gene3D" id="3.40.50.460">
    <property type="entry name" value="Phosphofructokinase domain"/>
    <property type="match status" value="1"/>
</dbReference>
<feature type="binding site" description="in other chain" evidence="15">
    <location>
        <begin position="260"/>
        <end position="263"/>
    </location>
    <ligand>
        <name>substrate</name>
        <note>ligand shared between dimeric partners</note>
    </ligand>
</feature>
<keyword evidence="11 15" id="KW-0067">ATP-binding</keyword>
<comment type="activity regulation">
    <text evidence="15">Allosterically activated by ADP and other diphosphonucleosides, and allosterically inhibited by phosphoenolpyruvate.</text>
</comment>
<keyword evidence="10 15" id="KW-0418">Kinase</keyword>
<dbReference type="InterPro" id="IPR022953">
    <property type="entry name" value="ATP_PFK"/>
</dbReference>
<dbReference type="PATRIC" id="fig|1246955.3.peg.496"/>
<dbReference type="GO" id="GO:0005524">
    <property type="term" value="F:ATP binding"/>
    <property type="evidence" value="ECO:0007669"/>
    <property type="project" value="UniProtKB-UniRule"/>
</dbReference>
<dbReference type="PIRSF" id="PIRSF000532">
    <property type="entry name" value="ATP_PFK_prok"/>
    <property type="match status" value="1"/>
</dbReference>
<comment type="subunit">
    <text evidence="15">Homotetramer.</text>
</comment>
<dbReference type="eggNOG" id="COG0205">
    <property type="taxonomic scope" value="Bacteria"/>
</dbReference>
<dbReference type="PANTHER" id="PTHR13697">
    <property type="entry name" value="PHOSPHOFRUCTOKINASE"/>
    <property type="match status" value="1"/>
</dbReference>
<dbReference type="GO" id="GO:0061621">
    <property type="term" value="P:canonical glycolysis"/>
    <property type="evidence" value="ECO:0007669"/>
    <property type="project" value="TreeGrafter"/>
</dbReference>
<dbReference type="GO" id="GO:0016208">
    <property type="term" value="F:AMP binding"/>
    <property type="evidence" value="ECO:0007669"/>
    <property type="project" value="TreeGrafter"/>
</dbReference>